<evidence type="ECO:0000313" key="2">
    <source>
        <dbReference type="EMBL" id="GAA0246740.1"/>
    </source>
</evidence>
<comment type="caution">
    <text evidence="2">The sequence shown here is derived from an EMBL/GenBank/DDBJ whole genome shotgun (WGS) entry which is preliminary data.</text>
</comment>
<evidence type="ECO:0000313" key="3">
    <source>
        <dbReference type="Proteomes" id="UP001500967"/>
    </source>
</evidence>
<dbReference type="RefSeq" id="WP_344649900.1">
    <property type="nucleotide sequence ID" value="NZ_BAAAGX010000014.1"/>
</dbReference>
<organism evidence="2 3">
    <name type="scientific">Cryptosporangium japonicum</name>
    <dbReference type="NCBI Taxonomy" id="80872"/>
    <lineage>
        <taxon>Bacteria</taxon>
        <taxon>Bacillati</taxon>
        <taxon>Actinomycetota</taxon>
        <taxon>Actinomycetes</taxon>
        <taxon>Cryptosporangiales</taxon>
        <taxon>Cryptosporangiaceae</taxon>
        <taxon>Cryptosporangium</taxon>
    </lineage>
</organism>
<keyword evidence="3" id="KW-1185">Reference proteome</keyword>
<accession>A0ABN0UD83</accession>
<name>A0ABN0UD83_9ACTN</name>
<dbReference type="Proteomes" id="UP001500967">
    <property type="component" value="Unassembled WGS sequence"/>
</dbReference>
<proteinExistence type="predicted"/>
<reference evidence="2 3" key="1">
    <citation type="journal article" date="2019" name="Int. J. Syst. Evol. Microbiol.">
        <title>The Global Catalogue of Microorganisms (GCM) 10K type strain sequencing project: providing services to taxonomists for standard genome sequencing and annotation.</title>
        <authorList>
            <consortium name="The Broad Institute Genomics Platform"/>
            <consortium name="The Broad Institute Genome Sequencing Center for Infectious Disease"/>
            <person name="Wu L."/>
            <person name="Ma J."/>
        </authorList>
    </citation>
    <scope>NUCLEOTIDE SEQUENCE [LARGE SCALE GENOMIC DNA]</scope>
    <source>
        <strain evidence="2 3">JCM 10425</strain>
    </source>
</reference>
<dbReference type="EMBL" id="BAAAGX010000014">
    <property type="protein sequence ID" value="GAA0246740.1"/>
    <property type="molecule type" value="Genomic_DNA"/>
</dbReference>
<gene>
    <name evidence="2" type="ORF">GCM10009539_35100</name>
</gene>
<feature type="region of interest" description="Disordered" evidence="1">
    <location>
        <begin position="204"/>
        <end position="230"/>
    </location>
</feature>
<sequence length="230" mass="25384">MAERTVDTVLVRWYERPAQSGTIAERWLRAAAEHLPEAMPRRYGDVEPLRGRGTDGFVEAFGRAPDLFFLVGSPPVHHASLTARGGPTSVHTLQAELPADDERVNAFALALVHPGMTYVSASIERGLTLDRGTLWGPAPSPGEPYLAPRGEWLGLPPEPPVWCWFGPDYRREVARDVDGVDVAGGLLRTGGPWVHPSLCARPAEIDPSRRRAPRMPAGPRPSLWQRLRKR</sequence>
<protein>
    <submittedName>
        <fullName evidence="2">Uncharacterized protein</fullName>
    </submittedName>
</protein>
<evidence type="ECO:0000256" key="1">
    <source>
        <dbReference type="SAM" id="MobiDB-lite"/>
    </source>
</evidence>